<dbReference type="PANTHER" id="PTHR40394">
    <property type="entry name" value="LIPOPROTEIN-RELATED"/>
    <property type="match status" value="1"/>
</dbReference>
<organism evidence="2 3">
    <name type="scientific">Roseomonas mucosa</name>
    <dbReference type="NCBI Taxonomy" id="207340"/>
    <lineage>
        <taxon>Bacteria</taxon>
        <taxon>Pseudomonadati</taxon>
        <taxon>Pseudomonadota</taxon>
        <taxon>Alphaproteobacteria</taxon>
        <taxon>Acetobacterales</taxon>
        <taxon>Roseomonadaceae</taxon>
        <taxon>Roseomonas</taxon>
    </lineage>
</organism>
<keyword evidence="3" id="KW-1185">Reference proteome</keyword>
<feature type="transmembrane region" description="Helical" evidence="1">
    <location>
        <begin position="56"/>
        <end position="77"/>
    </location>
</feature>
<accession>A0A1S8D7G7</accession>
<evidence type="ECO:0000313" key="3">
    <source>
        <dbReference type="Proteomes" id="UP000054844"/>
    </source>
</evidence>
<name>A0A1S8D7G7_9PROT</name>
<feature type="transmembrane region" description="Helical" evidence="1">
    <location>
        <begin position="97"/>
        <end position="119"/>
    </location>
</feature>
<protein>
    <recommendedName>
        <fullName evidence="4">DUF3341 domain-containing protein</fullName>
    </recommendedName>
</protein>
<evidence type="ECO:0008006" key="4">
    <source>
        <dbReference type="Google" id="ProtNLM"/>
    </source>
</evidence>
<dbReference type="RefSeq" id="WP_058390040.1">
    <property type="nucleotide sequence ID" value="NZ_CP025189.1"/>
</dbReference>
<reference evidence="2" key="1">
    <citation type="submission" date="2016-12" db="EMBL/GenBank/DDBJ databases">
        <title>Draft genome sequence of Roseomonas mucosa strain AU37, isolated from a peripheral intravenous catheter.</title>
        <authorList>
            <person name="Choudhury M.A."/>
            <person name="Sidjabat H.E."/>
            <person name="Wailan A.M."/>
            <person name="Zhang L."/>
            <person name="Marsh N.M."/>
            <person name="Rickard C.M."/>
            <person name="Davies M."/>
            <person name="Mcmillan D.J."/>
        </authorList>
    </citation>
    <scope>NUCLEOTIDE SEQUENCE [LARGE SCALE GENOMIC DNA]</scope>
    <source>
        <strain evidence="2">AU37</strain>
    </source>
</reference>
<keyword evidence="1" id="KW-0472">Membrane</keyword>
<evidence type="ECO:0000313" key="2">
    <source>
        <dbReference type="EMBL" id="ONH83694.1"/>
    </source>
</evidence>
<comment type="caution">
    <text evidence="2">The sequence shown here is derived from an EMBL/GenBank/DDBJ whole genome shotgun (WGS) entry which is preliminary data.</text>
</comment>
<keyword evidence="1" id="KW-0812">Transmembrane</keyword>
<proteinExistence type="predicted"/>
<gene>
    <name evidence="2" type="ORF">APZ41_008140</name>
</gene>
<dbReference type="Pfam" id="PF11821">
    <property type="entry name" value="ActD"/>
    <property type="match status" value="1"/>
</dbReference>
<sequence length="174" mass="18583">MSPPPLLIAEFRDPDTLLAAARRAREAGLHPIDAHTPFAVDGLPEALGLPRSRLRVLMLAAGLAGAALAYLMCWYASVHGYPLLVGGRPHHAWQVYLVLSFEGGILAAVLAGVAGFFFASGLPRLHHPLFEAKDFERASQDRFFLSVADPRADEARLAALLDGLGPLSVRAVAA</sequence>
<dbReference type="InterPro" id="IPR021776">
    <property type="entry name" value="ActD"/>
</dbReference>
<dbReference type="OrthoDB" id="9792475at2"/>
<dbReference type="STRING" id="207340.APZ41_008140"/>
<evidence type="ECO:0000256" key="1">
    <source>
        <dbReference type="SAM" id="Phobius"/>
    </source>
</evidence>
<dbReference type="PANTHER" id="PTHR40394:SF2">
    <property type="entry name" value="QUINOL:CYTOCHROME C OXIDOREDUCTASE MEMBRANE PROTEIN"/>
    <property type="match status" value="1"/>
</dbReference>
<dbReference type="EMBL" id="LLWF02000019">
    <property type="protein sequence ID" value="ONH83694.1"/>
    <property type="molecule type" value="Genomic_DNA"/>
</dbReference>
<dbReference type="AlphaFoldDB" id="A0A1S8D7G7"/>
<dbReference type="Proteomes" id="UP000054844">
    <property type="component" value="Unassembled WGS sequence"/>
</dbReference>
<keyword evidence="1" id="KW-1133">Transmembrane helix</keyword>